<evidence type="ECO:0000313" key="2">
    <source>
        <dbReference type="EMBL" id="KAF0471632.1"/>
    </source>
</evidence>
<protein>
    <submittedName>
        <fullName evidence="2">Uncharacterized protein</fullName>
    </submittedName>
</protein>
<feature type="region of interest" description="Disordered" evidence="1">
    <location>
        <begin position="67"/>
        <end position="86"/>
    </location>
</feature>
<dbReference type="Proteomes" id="UP000439903">
    <property type="component" value="Unassembled WGS sequence"/>
</dbReference>
<proteinExistence type="predicted"/>
<accession>A0A8H3XMX5</accession>
<organism evidence="2 3">
    <name type="scientific">Gigaspora margarita</name>
    <dbReference type="NCBI Taxonomy" id="4874"/>
    <lineage>
        <taxon>Eukaryota</taxon>
        <taxon>Fungi</taxon>
        <taxon>Fungi incertae sedis</taxon>
        <taxon>Mucoromycota</taxon>
        <taxon>Glomeromycotina</taxon>
        <taxon>Glomeromycetes</taxon>
        <taxon>Diversisporales</taxon>
        <taxon>Gigasporaceae</taxon>
        <taxon>Gigaspora</taxon>
    </lineage>
</organism>
<keyword evidence="3" id="KW-1185">Reference proteome</keyword>
<evidence type="ECO:0000256" key="1">
    <source>
        <dbReference type="SAM" id="MobiDB-lite"/>
    </source>
</evidence>
<gene>
    <name evidence="2" type="ORF">F8M41_025162</name>
</gene>
<name>A0A8H3XMX5_GIGMA</name>
<sequence length="86" mass="9403">MAVFTRWVGSGAKPGMCSLNASEAFAFNPASLYFILLQCDSLLALILTIICCDPVFYPVAVPAATREGASNSNSRNRKYYVETSDW</sequence>
<comment type="caution">
    <text evidence="2">The sequence shown here is derived from an EMBL/GenBank/DDBJ whole genome shotgun (WGS) entry which is preliminary data.</text>
</comment>
<reference evidence="2 3" key="1">
    <citation type="journal article" date="2019" name="Environ. Microbiol.">
        <title>At the nexus of three kingdoms: the genome of the mycorrhizal fungus Gigaspora margarita provides insights into plant, endobacterial and fungal interactions.</title>
        <authorList>
            <person name="Venice F."/>
            <person name="Ghignone S."/>
            <person name="Salvioli di Fossalunga A."/>
            <person name="Amselem J."/>
            <person name="Novero M."/>
            <person name="Xianan X."/>
            <person name="Sedzielewska Toro K."/>
            <person name="Morin E."/>
            <person name="Lipzen A."/>
            <person name="Grigoriev I.V."/>
            <person name="Henrissat B."/>
            <person name="Martin F.M."/>
            <person name="Bonfante P."/>
        </authorList>
    </citation>
    <scope>NUCLEOTIDE SEQUENCE [LARGE SCALE GENOMIC DNA]</scope>
    <source>
        <strain evidence="2 3">BEG34</strain>
    </source>
</reference>
<dbReference type="EMBL" id="WTPW01000888">
    <property type="protein sequence ID" value="KAF0471632.1"/>
    <property type="molecule type" value="Genomic_DNA"/>
</dbReference>
<dbReference type="AlphaFoldDB" id="A0A8H3XMX5"/>
<evidence type="ECO:0000313" key="3">
    <source>
        <dbReference type="Proteomes" id="UP000439903"/>
    </source>
</evidence>